<dbReference type="GO" id="GO:0003676">
    <property type="term" value="F:nucleic acid binding"/>
    <property type="evidence" value="ECO:0007669"/>
    <property type="project" value="InterPro"/>
</dbReference>
<dbReference type="FunFam" id="3.30.420.10:FF:000063">
    <property type="entry name" value="Retrovirus-related Pol polyprotein from transposon 297-like Protein"/>
    <property type="match status" value="1"/>
</dbReference>
<dbReference type="GO" id="GO:0015074">
    <property type="term" value="P:DNA integration"/>
    <property type="evidence" value="ECO:0007669"/>
    <property type="project" value="InterPro"/>
</dbReference>
<dbReference type="InterPro" id="IPR041588">
    <property type="entry name" value="Integrase_H2C2"/>
</dbReference>
<dbReference type="Pfam" id="PF17919">
    <property type="entry name" value="RT_RNaseH_2"/>
    <property type="match status" value="1"/>
</dbReference>
<dbReference type="InterPro" id="IPR036397">
    <property type="entry name" value="RNaseH_sf"/>
</dbReference>
<evidence type="ECO:0000259" key="2">
    <source>
        <dbReference type="PROSITE" id="PS50878"/>
    </source>
</evidence>
<name>A0A7M7NIW8_STRPU</name>
<keyword evidence="1" id="KW-1133">Transmembrane helix</keyword>
<dbReference type="Pfam" id="PF00665">
    <property type="entry name" value="rve"/>
    <property type="match status" value="1"/>
</dbReference>
<dbReference type="Gene3D" id="3.10.10.10">
    <property type="entry name" value="HIV Type 1 Reverse Transcriptase, subunit A, domain 1"/>
    <property type="match status" value="1"/>
</dbReference>
<dbReference type="PROSITE" id="PS50994">
    <property type="entry name" value="INTEGRASE"/>
    <property type="match status" value="1"/>
</dbReference>
<dbReference type="CDD" id="cd09274">
    <property type="entry name" value="RNase_HI_RT_Ty3"/>
    <property type="match status" value="1"/>
</dbReference>
<dbReference type="PANTHER" id="PTHR37984:SF8">
    <property type="entry name" value="CCHC-TYPE DOMAIN-CONTAINING PROTEIN"/>
    <property type="match status" value="1"/>
</dbReference>
<dbReference type="FunFam" id="3.30.70.270:FF:000026">
    <property type="entry name" value="Transposon Ty3-G Gag-Pol polyprotein"/>
    <property type="match status" value="1"/>
</dbReference>
<dbReference type="RefSeq" id="XP_030837172.1">
    <property type="nucleotide sequence ID" value="XM_030981312.1"/>
</dbReference>
<evidence type="ECO:0000313" key="5">
    <source>
        <dbReference type="Proteomes" id="UP000007110"/>
    </source>
</evidence>
<evidence type="ECO:0008006" key="6">
    <source>
        <dbReference type="Google" id="ProtNLM"/>
    </source>
</evidence>
<dbReference type="InterPro" id="IPR043502">
    <property type="entry name" value="DNA/RNA_pol_sf"/>
</dbReference>
<dbReference type="PANTHER" id="PTHR37984">
    <property type="entry name" value="PROTEIN CBG26694"/>
    <property type="match status" value="1"/>
</dbReference>
<reference evidence="5" key="1">
    <citation type="submission" date="2015-02" db="EMBL/GenBank/DDBJ databases">
        <title>Genome sequencing for Strongylocentrotus purpuratus.</title>
        <authorList>
            <person name="Murali S."/>
            <person name="Liu Y."/>
            <person name="Vee V."/>
            <person name="English A."/>
            <person name="Wang M."/>
            <person name="Skinner E."/>
            <person name="Han Y."/>
            <person name="Muzny D.M."/>
            <person name="Worley K.C."/>
            <person name="Gibbs R.A."/>
        </authorList>
    </citation>
    <scope>NUCLEOTIDE SEQUENCE</scope>
</reference>
<dbReference type="Gene3D" id="3.30.420.10">
    <property type="entry name" value="Ribonuclease H-like superfamily/Ribonuclease H"/>
    <property type="match status" value="1"/>
</dbReference>
<keyword evidence="1" id="KW-0472">Membrane</keyword>
<dbReference type="GeneID" id="115922372"/>
<dbReference type="Pfam" id="PF00078">
    <property type="entry name" value="RVT_1"/>
    <property type="match status" value="1"/>
</dbReference>
<dbReference type="SUPFAM" id="SSF56672">
    <property type="entry name" value="DNA/RNA polymerases"/>
    <property type="match status" value="1"/>
</dbReference>
<dbReference type="PROSITE" id="PS50878">
    <property type="entry name" value="RT_POL"/>
    <property type="match status" value="1"/>
</dbReference>
<evidence type="ECO:0000313" key="4">
    <source>
        <dbReference type="EnsemblMetazoa" id="XP_030837172"/>
    </source>
</evidence>
<dbReference type="EnsemblMetazoa" id="XM_030981312">
    <property type="protein sequence ID" value="XP_030837172"/>
    <property type="gene ID" value="LOC115922372"/>
</dbReference>
<dbReference type="InterPro" id="IPR043128">
    <property type="entry name" value="Rev_trsase/Diguanyl_cyclase"/>
</dbReference>
<dbReference type="Gene3D" id="3.30.70.270">
    <property type="match status" value="2"/>
</dbReference>
<feature type="domain" description="Reverse transcriptase" evidence="2">
    <location>
        <begin position="488"/>
        <end position="665"/>
    </location>
</feature>
<keyword evidence="5" id="KW-1185">Reference proteome</keyword>
<dbReference type="SUPFAM" id="SSF50630">
    <property type="entry name" value="Acid proteases"/>
    <property type="match status" value="1"/>
</dbReference>
<dbReference type="Proteomes" id="UP000007110">
    <property type="component" value="Unassembled WGS sequence"/>
</dbReference>
<dbReference type="Gene3D" id="1.10.340.70">
    <property type="match status" value="1"/>
</dbReference>
<dbReference type="InterPro" id="IPR050951">
    <property type="entry name" value="Retrovirus_Pol_polyprotein"/>
</dbReference>
<dbReference type="CDD" id="cd01647">
    <property type="entry name" value="RT_LTR"/>
    <property type="match status" value="1"/>
</dbReference>
<sequence length="1373" mass="156088">MPDTVSPEGTEGDLQGAHFVKPSVQPPGHFHAAAGNVGLVEGWKIWRQQWDNYTILTNLSKQPDRYQTALLLHSVGQDCLRVYNGMKFANAAESVKCSVILDKFDKHFLGESREFFERFKFNQRSQEDGESIEQYVTALRTMSKTCGFCDCMNDKLLVDRVLLGVRDDRMRELLISKSDLDLSTAIDVCKAVEATSTHMKALKSEEINRVNRKPFPKHAKTGSGKQKFVKQKPKELKKCKFCNKSHEMKKECCPAWGQKCNVCHKPNHFKGSAVCTSKSVHQLEDDEYSSTESISVVQINTVSPEDGPIFCNMLLNGRRVQFQLDSGATVSVLPQKFLSEEDVVRNECIHLRMWNHSPLLRAVGKCKVVTRNPATGKKYRIDYVIVKEDLTPLLSKTASEKMQLITVHYESMEIVHNIFPENVCNLAPENLHKEYPVVFSSSVTGTLPGNDVHLTVMDDATPSVRPARVIPESLRSIVKDELDALQTRDLIEEVSSPTDWVSQMAVVQKKSGKVRVCLDPRPLNLVLKREHYPLPVLDDILPQLSNATVFSICDLKDGYLHCVLDDDSSLLTTFATPWGRYKWKRLPFGLKVSSEIFQKRLHLALDGLQGVRCVADDIIIWGNSDAEHDTRLQSLLQRCQTVGIVLNKEKCQFRLKEISFLGHIVSNSGLKADPSKIDAILNMSSPTCKDDIHRLRGMVNYLARYLPKLSDVMKPLNDLTHNNSAWTWDSNHDKAFRLLKEMLIQAPVLAFYNQSKPLQIQTDASATGLGAVMLQDGQPIAYASRMLSDPETRYSVIEKEMLAIVFALEKWNQFTFGRKTTVYSDHKPLECIVKKALDKAPKRLQGMLLRAMAYDVEVKYLKGKDNILADALSRASLPYESGQHDLEVVNAVKLLSLPDDKIAEIKRQTTQDPTLSQLKDTILDGWPDNKTKLPLSLTPYFSFRDELSVTDDLIFKGERLVIPKQMRRQIKEELHIGHNGVEGTLRRAREYVYWPGMNKEIKEWIQTCGTCQENSVSQPAQPLMSHPISDRPWSRIGIDLFHHDNENYLIMVCYYSKFFEIEKLQRTTAPAVIKRLKRHIGRYGVPEIIVSDNGPPFSSRDFAEFAKEMGIKHNTISPHNSKANGKAESAVKTAKRLLTKCKDTGDNVDLALLNVRNTPTQGTQTSPAQRFMGRRTRTLLPTTTQLLMPDRDSGPDVEKLNSNQRRQEKYFNRNTRKLKDLPLGATVRVKPFNHRKKWKKAVILKKIDDRSYEVRCDGQTLRRNREHLRAISSTSDTLDPIPNMFNWECQDNNQPKVRTTEQRQSTTTSPVKFRGDGTSETFDENNTIFADDPKVKFTLITIILYLTIIATSIITIVIAIDINHFHPQKQFKQ</sequence>
<dbReference type="InterPro" id="IPR012337">
    <property type="entry name" value="RNaseH-like_sf"/>
</dbReference>
<dbReference type="Pfam" id="PF17921">
    <property type="entry name" value="Integrase_H2C2"/>
    <property type="match status" value="1"/>
</dbReference>
<dbReference type="FunFam" id="3.10.20.370:FF:000001">
    <property type="entry name" value="Retrovirus-related Pol polyprotein from transposon 17.6-like protein"/>
    <property type="match status" value="1"/>
</dbReference>
<feature type="transmembrane region" description="Helical" evidence="1">
    <location>
        <begin position="1337"/>
        <end position="1360"/>
    </location>
</feature>
<proteinExistence type="predicted"/>
<reference evidence="4" key="2">
    <citation type="submission" date="2021-01" db="UniProtKB">
        <authorList>
            <consortium name="EnsemblMetazoa"/>
        </authorList>
    </citation>
    <scope>IDENTIFICATION</scope>
</reference>
<dbReference type="SUPFAM" id="SSF53098">
    <property type="entry name" value="Ribonuclease H-like"/>
    <property type="match status" value="1"/>
</dbReference>
<dbReference type="KEGG" id="spu:115922372"/>
<feature type="domain" description="Integrase catalytic" evidence="3">
    <location>
        <begin position="1028"/>
        <end position="1189"/>
    </location>
</feature>
<dbReference type="FunFam" id="1.10.340.70:FF:000004">
    <property type="entry name" value="Retrovirus-related Pol polyprotein from transposon 297-like Protein"/>
    <property type="match status" value="1"/>
</dbReference>
<evidence type="ECO:0000256" key="1">
    <source>
        <dbReference type="SAM" id="Phobius"/>
    </source>
</evidence>
<dbReference type="InterPro" id="IPR041577">
    <property type="entry name" value="RT_RNaseH_2"/>
</dbReference>
<keyword evidence="1" id="KW-0812">Transmembrane</keyword>
<dbReference type="InterPro" id="IPR001584">
    <property type="entry name" value="Integrase_cat-core"/>
</dbReference>
<dbReference type="CDD" id="cd05481">
    <property type="entry name" value="retropepsin_like_LTR_1"/>
    <property type="match status" value="1"/>
</dbReference>
<evidence type="ECO:0000259" key="3">
    <source>
        <dbReference type="PROSITE" id="PS50994"/>
    </source>
</evidence>
<dbReference type="InterPro" id="IPR021109">
    <property type="entry name" value="Peptidase_aspartic_dom_sf"/>
</dbReference>
<protein>
    <recommendedName>
        <fullName evidence="6">Endonuclease</fullName>
    </recommendedName>
</protein>
<dbReference type="InParanoid" id="A0A7M7NIW8"/>
<organism evidence="4 5">
    <name type="scientific">Strongylocentrotus purpuratus</name>
    <name type="common">Purple sea urchin</name>
    <dbReference type="NCBI Taxonomy" id="7668"/>
    <lineage>
        <taxon>Eukaryota</taxon>
        <taxon>Metazoa</taxon>
        <taxon>Echinodermata</taxon>
        <taxon>Eleutherozoa</taxon>
        <taxon>Echinozoa</taxon>
        <taxon>Echinoidea</taxon>
        <taxon>Euechinoidea</taxon>
        <taxon>Echinacea</taxon>
        <taxon>Camarodonta</taxon>
        <taxon>Echinidea</taxon>
        <taxon>Strongylocentrotidae</taxon>
        <taxon>Strongylocentrotus</taxon>
    </lineage>
</organism>
<dbReference type="InterPro" id="IPR000477">
    <property type="entry name" value="RT_dom"/>
</dbReference>
<accession>A0A7M7NIW8</accession>
<dbReference type="OrthoDB" id="5985318at2759"/>